<dbReference type="HOGENOM" id="CLU_3173916_0_0_9"/>
<gene>
    <name evidence="1" type="ORF">HMPREF1557_02213</name>
</gene>
<dbReference type="AlphaFoldDB" id="U2IIC8"/>
<dbReference type="Proteomes" id="UP000016617">
    <property type="component" value="Unassembled WGS sequence"/>
</dbReference>
<evidence type="ECO:0000313" key="1">
    <source>
        <dbReference type="EMBL" id="ERJ73641.1"/>
    </source>
</evidence>
<accession>U2IIC8</accession>
<sequence length="47" mass="5010">METKTFEKYETVNVEELAELVGGNTAYDAGKVVGKVGQIAAVIAAFF</sequence>
<protein>
    <submittedName>
        <fullName evidence="1">Uncharacterized protein</fullName>
    </submittedName>
</protein>
<evidence type="ECO:0000313" key="2">
    <source>
        <dbReference type="Proteomes" id="UP000016617"/>
    </source>
</evidence>
<name>U2IIC8_9STRE</name>
<dbReference type="PATRIC" id="fig|1227275.3.peg.1981"/>
<comment type="caution">
    <text evidence="1">The sequence shown here is derived from an EMBL/GenBank/DDBJ whole genome shotgun (WGS) entry which is preliminary data.</text>
</comment>
<dbReference type="EMBL" id="AWVA01000127">
    <property type="protein sequence ID" value="ERJ73641.1"/>
    <property type="molecule type" value="Genomic_DNA"/>
</dbReference>
<dbReference type="RefSeq" id="WP_002959617.1">
    <property type="nucleotide sequence ID" value="NZ_KI259735.1"/>
</dbReference>
<dbReference type="GeneID" id="93924984"/>
<reference evidence="1 2" key="1">
    <citation type="submission" date="2013-06" db="EMBL/GenBank/DDBJ databases">
        <authorList>
            <person name="Weinstock G."/>
            <person name="Sodergren E."/>
            <person name="Lobos E.A."/>
            <person name="Fulton L."/>
            <person name="Fulton R."/>
            <person name="Courtney L."/>
            <person name="Fronick C."/>
            <person name="O'Laughlin M."/>
            <person name="Godfrey J."/>
            <person name="Wilson R.M."/>
            <person name="Miner T."/>
            <person name="Farmer C."/>
            <person name="Delehaunty K."/>
            <person name="Cordes M."/>
            <person name="Minx P."/>
            <person name="Tomlinson C."/>
            <person name="Chen J."/>
            <person name="Wollam A."/>
            <person name="Pepin K.H."/>
            <person name="Bhonagiri V."/>
            <person name="Zhang X."/>
            <person name="Warren W."/>
            <person name="Mitreva M."/>
            <person name="Mardis E.R."/>
            <person name="Wilson R.K."/>
        </authorList>
    </citation>
    <scope>NUCLEOTIDE SEQUENCE [LARGE SCALE GENOMIC DNA]</scope>
    <source>
        <strain evidence="1 2">W1703</strain>
    </source>
</reference>
<organism evidence="1 2">
    <name type="scientific">Streptococcus sobrinus W1703</name>
    <dbReference type="NCBI Taxonomy" id="1227275"/>
    <lineage>
        <taxon>Bacteria</taxon>
        <taxon>Bacillati</taxon>
        <taxon>Bacillota</taxon>
        <taxon>Bacilli</taxon>
        <taxon>Lactobacillales</taxon>
        <taxon>Streptococcaceae</taxon>
        <taxon>Streptococcus</taxon>
    </lineage>
</organism>
<proteinExistence type="predicted"/>